<dbReference type="SUPFAM" id="SSF56601">
    <property type="entry name" value="beta-lactamase/transpeptidase-like"/>
    <property type="match status" value="1"/>
</dbReference>
<keyword evidence="4" id="KW-0121">Carboxypeptidase</keyword>
<dbReference type="GO" id="GO:0000270">
    <property type="term" value="P:peptidoglycan metabolic process"/>
    <property type="evidence" value="ECO:0007669"/>
    <property type="project" value="TreeGrafter"/>
</dbReference>
<dbReference type="InterPro" id="IPR012338">
    <property type="entry name" value="Beta-lactam/transpept-like"/>
</dbReference>
<evidence type="ECO:0000256" key="1">
    <source>
        <dbReference type="ARBA" id="ARBA00006096"/>
    </source>
</evidence>
<protein>
    <submittedName>
        <fullName evidence="4">Peptidase S13 D-Ala-D-Ala carboxypeptidase C</fullName>
    </submittedName>
</protein>
<dbReference type="Gene3D" id="3.50.80.20">
    <property type="entry name" value="D-Ala-D-Ala carboxypeptidase C, peptidase S13"/>
    <property type="match status" value="1"/>
</dbReference>
<dbReference type="PANTHER" id="PTHR30023">
    <property type="entry name" value="D-ALANYL-D-ALANINE CARBOXYPEPTIDASE"/>
    <property type="match status" value="1"/>
</dbReference>
<dbReference type="GO" id="GO:0006508">
    <property type="term" value="P:proteolysis"/>
    <property type="evidence" value="ECO:0007669"/>
    <property type="project" value="InterPro"/>
</dbReference>
<dbReference type="Pfam" id="PF02113">
    <property type="entry name" value="Peptidase_S13"/>
    <property type="match status" value="1"/>
</dbReference>
<keyword evidence="4" id="KW-0645">Protease</keyword>
<dbReference type="EMBL" id="CP002198">
    <property type="protein sequence ID" value="ADN15151.1"/>
    <property type="molecule type" value="Genomic_DNA"/>
</dbReference>
<feature type="chain" id="PRO_5003141239" evidence="3">
    <location>
        <begin position="23"/>
        <end position="440"/>
    </location>
</feature>
<dbReference type="RefSeq" id="WP_013323244.1">
    <property type="nucleotide sequence ID" value="NC_014501.1"/>
</dbReference>
<comment type="similarity">
    <text evidence="1">Belongs to the peptidase S13 family.</text>
</comment>
<gene>
    <name evidence="4" type="ordered locus">Cyan7822_3198</name>
</gene>
<dbReference type="KEGG" id="cyj:Cyan7822_3198"/>
<evidence type="ECO:0000313" key="5">
    <source>
        <dbReference type="Proteomes" id="UP000008206"/>
    </source>
</evidence>
<dbReference type="InterPro" id="IPR000667">
    <property type="entry name" value="Peptidase_S13"/>
</dbReference>
<evidence type="ECO:0000313" key="4">
    <source>
        <dbReference type="EMBL" id="ADN15151.1"/>
    </source>
</evidence>
<dbReference type="STRING" id="497965.Cyan7822_3198"/>
<keyword evidence="2" id="KW-0378">Hydrolase</keyword>
<proteinExistence type="inferred from homology"/>
<dbReference type="Proteomes" id="UP000008206">
    <property type="component" value="Chromosome"/>
</dbReference>
<dbReference type="PANTHER" id="PTHR30023:SF0">
    <property type="entry name" value="PENICILLIN-SENSITIVE CARBOXYPEPTIDASE A"/>
    <property type="match status" value="1"/>
</dbReference>
<dbReference type="GO" id="GO:0004185">
    <property type="term" value="F:serine-type carboxypeptidase activity"/>
    <property type="evidence" value="ECO:0007669"/>
    <property type="project" value="InterPro"/>
</dbReference>
<dbReference type="eggNOG" id="COG2027">
    <property type="taxonomic scope" value="Bacteria"/>
</dbReference>
<keyword evidence="3" id="KW-0732">Signal</keyword>
<dbReference type="OrthoDB" id="9802627at2"/>
<name>E0UBT6_GLOV7</name>
<keyword evidence="5" id="KW-1185">Reference proteome</keyword>
<dbReference type="AlphaFoldDB" id="E0UBT6"/>
<sequence length="440" mass="47694">MLNSTLKVLISLIPLGFLTGCAVSPSSVVSPTPEAKLQQISSQSLKPVSIPHLAALNGAAQPNQAQIEQFVKHLATRGYDPTTQGIWIQSGNTLLANYRGTTPLESASIAKVATTLVALDRFNPDHQFTTDFAMRGKLKDGVLNGDLVVKGGDDPFFVWEEAMAVGNLLNEMGIKRVTGDLIIVGRFAMNFKLSALESGNLLKIGLNSQNWTEEAKTQYQTLPPGTPTPQVIIEGSVKPLATAPPGLKPLLSHHSLPLAELLKKMNLYSNTWMTKIINTALGGDLIVAEKAAQLAQVPPSEIQLGGDDKISPRATVAMFLAIERYLQAYNMTIADVFAIIGQDEGILQIRRQLPPFAVLKSGIWDNISALAGALPTQQKNTVWFAIMNIGQPWKQSESEQEQLLTELVNDWGRVVTAPPELKPLASRVNNKSSLVKITQN</sequence>
<dbReference type="Gene3D" id="3.40.710.10">
    <property type="entry name" value="DD-peptidase/beta-lactamase superfamily"/>
    <property type="match status" value="1"/>
</dbReference>
<evidence type="ECO:0000256" key="2">
    <source>
        <dbReference type="ARBA" id="ARBA00022801"/>
    </source>
</evidence>
<reference evidence="5" key="1">
    <citation type="journal article" date="2011" name="MBio">
        <title>Novel metabolic attributes of the genus Cyanothece, comprising a group of unicellular nitrogen-fixing Cyanobacteria.</title>
        <authorList>
            <person name="Bandyopadhyay A."/>
            <person name="Elvitigala T."/>
            <person name="Welsh E."/>
            <person name="Stockel J."/>
            <person name="Liberton M."/>
            <person name="Min H."/>
            <person name="Sherman L.A."/>
            <person name="Pakrasi H.B."/>
        </authorList>
    </citation>
    <scope>NUCLEOTIDE SEQUENCE [LARGE SCALE GENOMIC DNA]</scope>
    <source>
        <strain evidence="5">PCC 7822</strain>
    </source>
</reference>
<organism evidence="4 5">
    <name type="scientific">Gloeothece verrucosa (strain PCC 7822)</name>
    <name type="common">Cyanothece sp. (strain PCC 7822)</name>
    <dbReference type="NCBI Taxonomy" id="497965"/>
    <lineage>
        <taxon>Bacteria</taxon>
        <taxon>Bacillati</taxon>
        <taxon>Cyanobacteriota</taxon>
        <taxon>Cyanophyceae</taxon>
        <taxon>Oscillatoriophycideae</taxon>
        <taxon>Chroococcales</taxon>
        <taxon>Aphanothecaceae</taxon>
        <taxon>Gloeothece</taxon>
        <taxon>Gloeothece verrucosa</taxon>
    </lineage>
</organism>
<dbReference type="HOGENOM" id="CLU_047821_0_0_3"/>
<dbReference type="PRINTS" id="PR00922">
    <property type="entry name" value="DADACBPTASE3"/>
</dbReference>
<accession>E0UBT6</accession>
<dbReference type="PROSITE" id="PS51257">
    <property type="entry name" value="PROKAR_LIPOPROTEIN"/>
    <property type="match status" value="1"/>
</dbReference>
<evidence type="ECO:0000256" key="3">
    <source>
        <dbReference type="SAM" id="SignalP"/>
    </source>
</evidence>
<feature type="signal peptide" evidence="3">
    <location>
        <begin position="1"/>
        <end position="22"/>
    </location>
</feature>